<protein>
    <submittedName>
        <fullName evidence="3">PRC-barrel protein</fullName>
    </submittedName>
</protein>
<keyword evidence="1" id="KW-0812">Transmembrane</keyword>
<gene>
    <name evidence="3" type="ORF">BV97_05369</name>
</gene>
<dbReference type="InterPro" id="IPR011033">
    <property type="entry name" value="PRC_barrel-like_sf"/>
</dbReference>
<name>A0A031JD75_9SPHN</name>
<reference evidence="3 4" key="1">
    <citation type="submission" date="2014-03" db="EMBL/GenBank/DDBJ databases">
        <title>Whole genome sequence of Novosphingobium resinovorum KF1.</title>
        <authorList>
            <person name="Gan H.M."/>
            <person name="Gan H.Y."/>
            <person name="Chew T.H."/>
            <person name="Savka M.A."/>
        </authorList>
    </citation>
    <scope>NUCLEOTIDE SEQUENCE [LARGE SCALE GENOMIC DNA]</scope>
    <source>
        <strain evidence="3 4">KF1</strain>
    </source>
</reference>
<keyword evidence="1" id="KW-0472">Membrane</keyword>
<dbReference type="AlphaFoldDB" id="A0A031JD75"/>
<proteinExistence type="predicted"/>
<evidence type="ECO:0000313" key="4">
    <source>
        <dbReference type="Proteomes" id="UP000024329"/>
    </source>
</evidence>
<evidence type="ECO:0000256" key="1">
    <source>
        <dbReference type="SAM" id="Phobius"/>
    </source>
</evidence>
<evidence type="ECO:0000313" key="3">
    <source>
        <dbReference type="EMBL" id="EZP70660.1"/>
    </source>
</evidence>
<accession>A0A031JD75</accession>
<dbReference type="InterPro" id="IPR027275">
    <property type="entry name" value="PRC-brl_dom"/>
</dbReference>
<dbReference type="eggNOG" id="ENOG5033FWB">
    <property type="taxonomic scope" value="Bacteria"/>
</dbReference>
<evidence type="ECO:0000259" key="2">
    <source>
        <dbReference type="Pfam" id="PF05239"/>
    </source>
</evidence>
<comment type="caution">
    <text evidence="3">The sequence shown here is derived from an EMBL/GenBank/DDBJ whole genome shotgun (WGS) entry which is preliminary data.</text>
</comment>
<dbReference type="RefSeq" id="WP_048938204.1">
    <property type="nucleotide sequence ID" value="NZ_JFYZ01000065.1"/>
</dbReference>
<feature type="domain" description="PRC-barrel" evidence="2">
    <location>
        <begin position="86"/>
        <end position="134"/>
    </location>
</feature>
<dbReference type="Gene3D" id="2.30.30.240">
    <property type="entry name" value="PRC-barrel domain"/>
    <property type="match status" value="1"/>
</dbReference>
<dbReference type="EMBL" id="JFYZ01000065">
    <property type="protein sequence ID" value="EZP70660.1"/>
    <property type="molecule type" value="Genomic_DNA"/>
</dbReference>
<feature type="transmembrane region" description="Helical" evidence="1">
    <location>
        <begin position="42"/>
        <end position="61"/>
    </location>
</feature>
<dbReference type="PATRIC" id="fig|158500.4.peg.5442"/>
<dbReference type="SUPFAM" id="SSF50346">
    <property type="entry name" value="PRC-barrel domain"/>
    <property type="match status" value="1"/>
</dbReference>
<organism evidence="3 4">
    <name type="scientific">Novosphingobium resinovorum</name>
    <dbReference type="NCBI Taxonomy" id="158500"/>
    <lineage>
        <taxon>Bacteria</taxon>
        <taxon>Pseudomonadati</taxon>
        <taxon>Pseudomonadota</taxon>
        <taxon>Alphaproteobacteria</taxon>
        <taxon>Sphingomonadales</taxon>
        <taxon>Sphingomonadaceae</taxon>
        <taxon>Novosphingobium</taxon>
    </lineage>
</organism>
<feature type="transmembrane region" description="Helical" evidence="1">
    <location>
        <begin position="15"/>
        <end position="36"/>
    </location>
</feature>
<keyword evidence="1" id="KW-1133">Transmembrane helix</keyword>
<dbReference type="Proteomes" id="UP000024329">
    <property type="component" value="Unassembled WGS sequence"/>
</dbReference>
<sequence length="186" mass="19341">MIAAMMTAANLGARVTGWGFVVFTLGSICWSLVGFSTGQTNLLATNGFLTLVNLIGIWRWLGRQRAYEDGGQSASEASRRSALPTLFTATGITGLPVTASDGEMVGTVVEALVTCADGTVSYVVIRSGGVGGIGETLRAVARSDLDFGCKGFTLHHERTWFEALPGLADGDWPAAPEAAAATPARS</sequence>
<dbReference type="Pfam" id="PF05239">
    <property type="entry name" value="PRC"/>
    <property type="match status" value="1"/>
</dbReference>